<dbReference type="InterPro" id="IPR033121">
    <property type="entry name" value="PEPTIDASE_A1"/>
</dbReference>
<evidence type="ECO:0000256" key="3">
    <source>
        <dbReference type="ARBA" id="ARBA00022750"/>
    </source>
</evidence>
<feature type="signal peptide" evidence="9">
    <location>
        <begin position="1"/>
        <end position="22"/>
    </location>
</feature>
<keyword evidence="2 7" id="KW-0645">Protease</keyword>
<dbReference type="PANTHER" id="PTHR47966">
    <property type="entry name" value="BETA-SITE APP-CLEAVING ENZYME, ISOFORM A-RELATED"/>
    <property type="match status" value="1"/>
</dbReference>
<dbReference type="GO" id="GO:0004190">
    <property type="term" value="F:aspartic-type endopeptidase activity"/>
    <property type="evidence" value="ECO:0007669"/>
    <property type="project" value="UniProtKB-KW"/>
</dbReference>
<evidence type="ECO:0000256" key="2">
    <source>
        <dbReference type="ARBA" id="ARBA00022670"/>
    </source>
</evidence>
<evidence type="ECO:0000256" key="1">
    <source>
        <dbReference type="ARBA" id="ARBA00007447"/>
    </source>
</evidence>
<feature type="domain" description="Peptidase A1" evidence="10">
    <location>
        <begin position="121"/>
        <end position="454"/>
    </location>
</feature>
<dbReference type="STRING" id="401625.A0A0P1BAH9"/>
<dbReference type="PRINTS" id="PR00792">
    <property type="entry name" value="PEPSIN"/>
</dbReference>
<keyword evidence="4 7" id="KW-0378">Hydrolase</keyword>
<dbReference type="InterPro" id="IPR021109">
    <property type="entry name" value="Peptidase_aspartic_dom_sf"/>
</dbReference>
<dbReference type="Pfam" id="PF00026">
    <property type="entry name" value="Asp"/>
    <property type="match status" value="1"/>
</dbReference>
<feature type="region of interest" description="Disordered" evidence="8">
    <location>
        <begin position="516"/>
        <end position="549"/>
    </location>
</feature>
<feature type="active site" evidence="5">
    <location>
        <position position="139"/>
    </location>
</feature>
<evidence type="ECO:0000256" key="9">
    <source>
        <dbReference type="SAM" id="SignalP"/>
    </source>
</evidence>
<dbReference type="InterPro" id="IPR001461">
    <property type="entry name" value="Aspartic_peptidase_A1"/>
</dbReference>
<dbReference type="InterPro" id="IPR001969">
    <property type="entry name" value="Aspartic_peptidase_AS"/>
</dbReference>
<reference evidence="11 12" key="1">
    <citation type="submission" date="2014-09" db="EMBL/GenBank/DDBJ databases">
        <authorList>
            <person name="Magalhaes I.L.F."/>
            <person name="Oliveira U."/>
            <person name="Santos F.R."/>
            <person name="Vidigal T.H.D.A."/>
            <person name="Brescovit A.D."/>
            <person name="Santos A.J."/>
        </authorList>
    </citation>
    <scope>NUCLEOTIDE SEQUENCE [LARGE SCALE GENOMIC DNA]</scope>
</reference>
<dbReference type="InterPro" id="IPR034164">
    <property type="entry name" value="Pepsin-like_dom"/>
</dbReference>
<dbReference type="OrthoDB" id="771136at2759"/>
<protein>
    <submittedName>
        <fullName evidence="11">Aspartyl protease</fullName>
    </submittedName>
</protein>
<evidence type="ECO:0000313" key="11">
    <source>
        <dbReference type="EMBL" id="CEH13019.1"/>
    </source>
</evidence>
<dbReference type="Proteomes" id="UP000054845">
    <property type="component" value="Unassembled WGS sequence"/>
</dbReference>
<dbReference type="PROSITE" id="PS51767">
    <property type="entry name" value="PEPTIDASE_A1"/>
    <property type="match status" value="1"/>
</dbReference>
<keyword evidence="6" id="KW-1015">Disulfide bond</keyword>
<dbReference type="Gene3D" id="2.40.70.10">
    <property type="entry name" value="Acid Proteases"/>
    <property type="match status" value="2"/>
</dbReference>
<accession>A0A0P1BAH9</accession>
<keyword evidence="12" id="KW-1185">Reference proteome</keyword>
<feature type="disulfide bond" evidence="6">
    <location>
        <begin position="152"/>
        <end position="157"/>
    </location>
</feature>
<feature type="compositionally biased region" description="Low complexity" evidence="8">
    <location>
        <begin position="526"/>
        <end position="537"/>
    </location>
</feature>
<feature type="chain" id="PRO_5006059319" evidence="9">
    <location>
        <begin position="23"/>
        <end position="572"/>
    </location>
</feature>
<dbReference type="SUPFAM" id="SSF50630">
    <property type="entry name" value="Acid proteases"/>
    <property type="match status" value="1"/>
</dbReference>
<dbReference type="AlphaFoldDB" id="A0A0P1BAH9"/>
<evidence type="ECO:0000259" key="10">
    <source>
        <dbReference type="PROSITE" id="PS51767"/>
    </source>
</evidence>
<keyword evidence="3 7" id="KW-0064">Aspartyl protease</keyword>
<organism evidence="11 12">
    <name type="scientific">Ceraceosorus bombacis</name>
    <dbReference type="NCBI Taxonomy" id="401625"/>
    <lineage>
        <taxon>Eukaryota</taxon>
        <taxon>Fungi</taxon>
        <taxon>Dikarya</taxon>
        <taxon>Basidiomycota</taxon>
        <taxon>Ustilaginomycotina</taxon>
        <taxon>Exobasidiomycetes</taxon>
        <taxon>Ceraceosorales</taxon>
        <taxon>Ceraceosoraceae</taxon>
        <taxon>Ceraceosorus</taxon>
    </lineage>
</organism>
<dbReference type="PANTHER" id="PTHR47966:SF57">
    <property type="entry name" value="PEPTIDASE A1 DOMAIN-CONTAINING PROTEIN"/>
    <property type="match status" value="1"/>
</dbReference>
<dbReference type="FunFam" id="2.40.70.10:FF:000115">
    <property type="entry name" value="Lysosomal aspartic protease"/>
    <property type="match status" value="1"/>
</dbReference>
<comment type="similarity">
    <text evidence="1 7">Belongs to the peptidase A1 family.</text>
</comment>
<dbReference type="PROSITE" id="PS00141">
    <property type="entry name" value="ASP_PROTEASE"/>
    <property type="match status" value="1"/>
</dbReference>
<evidence type="ECO:0000256" key="7">
    <source>
        <dbReference type="RuleBase" id="RU000454"/>
    </source>
</evidence>
<dbReference type="EMBL" id="CCYA01000192">
    <property type="protein sequence ID" value="CEH13019.1"/>
    <property type="molecule type" value="Genomic_DNA"/>
</dbReference>
<sequence length="572" mass="58707">MKAVGIATAAAAFAAGVSSTAAYVVPGGSFEGQPLFGKLPNKSSQAHVIRDAPGGSVKLPLYTHNKRDRNNVEETKKFAIAQGELVRKKWAKYTAEEQEERQKLGKRQTIGLTGYSADVSYYAQVSIGTPPQNFVTILDTGSADFWVADSECTNEQCQGSALFNTAASSTYRSSDTPFQIQYGIGAVRGTLAADTVSLAGYVVQDQTFAIIDQLAEGTLNAPASALMGMGFETLASSAATPFWEVLAQSGRLSQPLFTFQLRRNNNNPTVISGTTLASQLQPGGVFTLGELDSNQYTGDITYTSLTSPAYWTIPIDSFNVNGQTTSVSSGSNTAAIDTGTTLIAGPVSAIRALYNQIPNSQAVQMDGGGDSLYWVYPCNTDVSAALTFGGKTWNINPLDFNYGLYGNRGSTQYCLGAFFATDLGGQGPQWIVGDAFLKNVFSVFESNPARVGFAALRGDNAQAVATTSGAIRSAGAAVTTVPRASATSSATGAPGGDLPTQTNSITGIVGGSGLPTPVAGSASPTGSASLISGSNASSGGGSGNGAGSRTATSATLGALVIGAVAGIAMVLA</sequence>
<name>A0A0P1BAH9_9BASI</name>
<evidence type="ECO:0000256" key="8">
    <source>
        <dbReference type="SAM" id="MobiDB-lite"/>
    </source>
</evidence>
<keyword evidence="9" id="KW-0732">Signal</keyword>
<evidence type="ECO:0000256" key="5">
    <source>
        <dbReference type="PIRSR" id="PIRSR601461-1"/>
    </source>
</evidence>
<evidence type="ECO:0000256" key="4">
    <source>
        <dbReference type="ARBA" id="ARBA00022801"/>
    </source>
</evidence>
<feature type="active site" evidence="5">
    <location>
        <position position="337"/>
    </location>
</feature>
<dbReference type="CDD" id="cd05471">
    <property type="entry name" value="pepsin_like"/>
    <property type="match status" value="1"/>
</dbReference>
<evidence type="ECO:0000256" key="6">
    <source>
        <dbReference type="PIRSR" id="PIRSR601461-2"/>
    </source>
</evidence>
<dbReference type="GO" id="GO:0006508">
    <property type="term" value="P:proteolysis"/>
    <property type="evidence" value="ECO:0007669"/>
    <property type="project" value="UniProtKB-KW"/>
</dbReference>
<proteinExistence type="inferred from homology"/>
<evidence type="ECO:0000313" key="12">
    <source>
        <dbReference type="Proteomes" id="UP000054845"/>
    </source>
</evidence>